<organism evidence="2 3">
    <name type="scientific">Sphingomonas parva</name>
    <dbReference type="NCBI Taxonomy" id="2555898"/>
    <lineage>
        <taxon>Bacteria</taxon>
        <taxon>Pseudomonadati</taxon>
        <taxon>Pseudomonadota</taxon>
        <taxon>Alphaproteobacteria</taxon>
        <taxon>Sphingomonadales</taxon>
        <taxon>Sphingomonadaceae</taxon>
        <taxon>Sphingomonas</taxon>
    </lineage>
</organism>
<evidence type="ECO:0000313" key="3">
    <source>
        <dbReference type="Proteomes" id="UP000298213"/>
    </source>
</evidence>
<dbReference type="InterPro" id="IPR024997">
    <property type="entry name" value="DUF3892"/>
</dbReference>
<reference evidence="2 3" key="1">
    <citation type="submission" date="2019-03" db="EMBL/GenBank/DDBJ databases">
        <title>Genome sequence of Sphingomonas sp. 17J27-24.</title>
        <authorList>
            <person name="Kim M."/>
            <person name="Maeng S."/>
            <person name="Sathiyaraj S."/>
        </authorList>
    </citation>
    <scope>NUCLEOTIDE SEQUENCE [LARGE SCALE GENOMIC DNA]</scope>
    <source>
        <strain evidence="2 3">17J27-24</strain>
    </source>
</reference>
<dbReference type="AlphaFoldDB" id="A0A4Y8ZVV5"/>
<gene>
    <name evidence="2" type="ORF">E2493_00200</name>
</gene>
<dbReference type="OrthoDB" id="826539at2"/>
<keyword evidence="3" id="KW-1185">Reference proteome</keyword>
<name>A0A4Y8ZVV5_9SPHN</name>
<feature type="compositionally biased region" description="Basic and acidic residues" evidence="1">
    <location>
        <begin position="76"/>
        <end position="87"/>
    </location>
</feature>
<comment type="caution">
    <text evidence="2">The sequence shown here is derived from an EMBL/GenBank/DDBJ whole genome shotgun (WGS) entry which is preliminary data.</text>
</comment>
<evidence type="ECO:0000256" key="1">
    <source>
        <dbReference type="SAM" id="MobiDB-lite"/>
    </source>
</evidence>
<feature type="region of interest" description="Disordered" evidence="1">
    <location>
        <begin position="76"/>
        <end position="98"/>
    </location>
</feature>
<dbReference type="RefSeq" id="WP_135082512.1">
    <property type="nucleotide sequence ID" value="NZ_SPDV01000001.1"/>
</dbReference>
<sequence>MALPVQIKCITRNPRPDPHYPVIEIGGYTDRRWRIGIEDAIEHISDGTWSFYTKVDGRVRTIIVVSRNGRKFLETEREPGAPDDLMRLPECPAFDEDD</sequence>
<dbReference type="Proteomes" id="UP000298213">
    <property type="component" value="Unassembled WGS sequence"/>
</dbReference>
<protein>
    <submittedName>
        <fullName evidence="2">DUF3892 domain-containing protein</fullName>
    </submittedName>
</protein>
<dbReference type="EMBL" id="SPDV01000001">
    <property type="protein sequence ID" value="TFI60173.1"/>
    <property type="molecule type" value="Genomic_DNA"/>
</dbReference>
<dbReference type="Pfam" id="PF13031">
    <property type="entry name" value="DUF3892"/>
    <property type="match status" value="1"/>
</dbReference>
<evidence type="ECO:0000313" key="2">
    <source>
        <dbReference type="EMBL" id="TFI60173.1"/>
    </source>
</evidence>
<accession>A0A4Y8ZVV5</accession>
<proteinExistence type="predicted"/>